<reference evidence="1 2" key="1">
    <citation type="submission" date="2021-06" db="EMBL/GenBank/DDBJ databases">
        <title>Caerostris extrusa draft genome.</title>
        <authorList>
            <person name="Kono N."/>
            <person name="Arakawa K."/>
        </authorList>
    </citation>
    <scope>NUCLEOTIDE SEQUENCE [LARGE SCALE GENOMIC DNA]</scope>
</reference>
<dbReference type="Proteomes" id="UP001054945">
    <property type="component" value="Unassembled WGS sequence"/>
</dbReference>
<dbReference type="AlphaFoldDB" id="A0AAV4RE44"/>
<protein>
    <submittedName>
        <fullName evidence="1">Uncharacterized protein</fullName>
    </submittedName>
</protein>
<dbReference type="EMBL" id="BPLR01007908">
    <property type="protein sequence ID" value="GIY20573.1"/>
    <property type="molecule type" value="Genomic_DNA"/>
</dbReference>
<name>A0AAV4RE44_CAEEX</name>
<accession>A0AAV4RE44</accession>
<sequence length="85" mass="9340">MFILQCIVQNNASKSAKPMWQGICKSLKRASVKRTLSSCGNQLFIYDPLNGKGKASVVDNGVIRDNLPRISWKSLSVCAADQSPR</sequence>
<evidence type="ECO:0000313" key="2">
    <source>
        <dbReference type="Proteomes" id="UP001054945"/>
    </source>
</evidence>
<keyword evidence="2" id="KW-1185">Reference proteome</keyword>
<organism evidence="1 2">
    <name type="scientific">Caerostris extrusa</name>
    <name type="common">Bark spider</name>
    <name type="synonym">Caerostris bankana</name>
    <dbReference type="NCBI Taxonomy" id="172846"/>
    <lineage>
        <taxon>Eukaryota</taxon>
        <taxon>Metazoa</taxon>
        <taxon>Ecdysozoa</taxon>
        <taxon>Arthropoda</taxon>
        <taxon>Chelicerata</taxon>
        <taxon>Arachnida</taxon>
        <taxon>Araneae</taxon>
        <taxon>Araneomorphae</taxon>
        <taxon>Entelegynae</taxon>
        <taxon>Araneoidea</taxon>
        <taxon>Araneidae</taxon>
        <taxon>Caerostris</taxon>
    </lineage>
</organism>
<gene>
    <name evidence="1" type="ORF">CEXT_609781</name>
</gene>
<proteinExistence type="predicted"/>
<evidence type="ECO:0000313" key="1">
    <source>
        <dbReference type="EMBL" id="GIY20573.1"/>
    </source>
</evidence>
<comment type="caution">
    <text evidence="1">The sequence shown here is derived from an EMBL/GenBank/DDBJ whole genome shotgun (WGS) entry which is preliminary data.</text>
</comment>